<feature type="transmembrane region" description="Helical" evidence="6">
    <location>
        <begin position="186"/>
        <end position="203"/>
    </location>
</feature>
<accession>A0ABT3ZES7</accession>
<dbReference type="EMBL" id="JAOVZR010000001">
    <property type="protein sequence ID" value="MCY0150253.1"/>
    <property type="molecule type" value="Genomic_DNA"/>
</dbReference>
<keyword evidence="3 6" id="KW-0812">Transmembrane</keyword>
<feature type="transmembrane region" description="Helical" evidence="6">
    <location>
        <begin position="241"/>
        <end position="259"/>
    </location>
</feature>
<evidence type="ECO:0000256" key="1">
    <source>
        <dbReference type="ARBA" id="ARBA00004651"/>
    </source>
</evidence>
<reference evidence="8" key="1">
    <citation type="submission" date="2022-10" db="EMBL/GenBank/DDBJ databases">
        <title>Hoeflea sp. G2-23, isolated from marine algae.</title>
        <authorList>
            <person name="Kristyanto S."/>
            <person name="Kim J.M."/>
            <person name="Jeon C.O."/>
        </authorList>
    </citation>
    <scope>NUCLEOTIDE SEQUENCE</scope>
    <source>
        <strain evidence="8">G2-23</strain>
    </source>
</reference>
<evidence type="ECO:0000256" key="6">
    <source>
        <dbReference type="SAM" id="Phobius"/>
    </source>
</evidence>
<comment type="subcellular location">
    <subcellularLocation>
        <location evidence="1">Cell membrane</location>
        <topology evidence="1">Multi-pass membrane protein</topology>
    </subcellularLocation>
</comment>
<evidence type="ECO:0000259" key="7">
    <source>
        <dbReference type="Pfam" id="PF00892"/>
    </source>
</evidence>
<evidence type="ECO:0000256" key="2">
    <source>
        <dbReference type="ARBA" id="ARBA00022475"/>
    </source>
</evidence>
<feature type="transmembrane region" description="Helical" evidence="6">
    <location>
        <begin position="96"/>
        <end position="114"/>
    </location>
</feature>
<sequence>MRLAVITAITMIAFAANSVIGRMAIGSGTAPLIDPASYSAVRLISGAATLAILVALTGNRDGVKRSPQPGAWTSAFFLFLYAVAFSYAYAALDTGIGALILFACVQATMIGWSLKEGDRPALLEWLGLIVAFGAFVWLVSPGLSAPDPVAAALMALSGIAWGVYSLRGRGLGDPIRSTADNFLRSLAYLVPLALIVVVARLPLHAAMAGLLLAALSGGVTSGLVYVLWYRVLRQIGATQGAIVQLTVPVIATLGGTLLLGESWSFRLVLSSLLILGGVALAIVAKQRRT</sequence>
<proteinExistence type="predicted"/>
<dbReference type="SUPFAM" id="SSF103481">
    <property type="entry name" value="Multidrug resistance efflux transporter EmrE"/>
    <property type="match status" value="2"/>
</dbReference>
<feature type="transmembrane region" description="Helical" evidence="6">
    <location>
        <begin position="265"/>
        <end position="284"/>
    </location>
</feature>
<evidence type="ECO:0000256" key="3">
    <source>
        <dbReference type="ARBA" id="ARBA00022692"/>
    </source>
</evidence>
<dbReference type="InterPro" id="IPR051258">
    <property type="entry name" value="Diverse_Substrate_Transporter"/>
</dbReference>
<feature type="transmembrane region" description="Helical" evidence="6">
    <location>
        <begin position="149"/>
        <end position="166"/>
    </location>
</feature>
<dbReference type="Pfam" id="PF00892">
    <property type="entry name" value="EamA"/>
    <property type="match status" value="1"/>
</dbReference>
<keyword evidence="5 6" id="KW-0472">Membrane</keyword>
<dbReference type="InterPro" id="IPR037185">
    <property type="entry name" value="EmrE-like"/>
</dbReference>
<keyword evidence="9" id="KW-1185">Reference proteome</keyword>
<evidence type="ECO:0000313" key="9">
    <source>
        <dbReference type="Proteomes" id="UP001073227"/>
    </source>
</evidence>
<dbReference type="Proteomes" id="UP001073227">
    <property type="component" value="Unassembled WGS sequence"/>
</dbReference>
<keyword evidence="2" id="KW-1003">Cell membrane</keyword>
<dbReference type="RefSeq" id="WP_267655686.1">
    <property type="nucleotide sequence ID" value="NZ_JAOVZR010000001.1"/>
</dbReference>
<feature type="domain" description="EamA" evidence="7">
    <location>
        <begin position="151"/>
        <end position="282"/>
    </location>
</feature>
<gene>
    <name evidence="8" type="ORF">OEG84_21735</name>
</gene>
<name>A0ABT3ZES7_9HYPH</name>
<keyword evidence="4 6" id="KW-1133">Transmembrane helix</keyword>
<feature type="transmembrane region" description="Helical" evidence="6">
    <location>
        <begin position="70"/>
        <end position="90"/>
    </location>
</feature>
<dbReference type="PANTHER" id="PTHR42920">
    <property type="entry name" value="OS03G0707200 PROTEIN-RELATED"/>
    <property type="match status" value="1"/>
</dbReference>
<dbReference type="PANTHER" id="PTHR42920:SF5">
    <property type="entry name" value="EAMA DOMAIN-CONTAINING PROTEIN"/>
    <property type="match status" value="1"/>
</dbReference>
<evidence type="ECO:0000256" key="4">
    <source>
        <dbReference type="ARBA" id="ARBA00022989"/>
    </source>
</evidence>
<comment type="caution">
    <text evidence="8">The sequence shown here is derived from an EMBL/GenBank/DDBJ whole genome shotgun (WGS) entry which is preliminary data.</text>
</comment>
<feature type="transmembrane region" description="Helical" evidence="6">
    <location>
        <begin position="39"/>
        <end position="58"/>
    </location>
</feature>
<organism evidence="8 9">
    <name type="scientific">Hoeflea algicola</name>
    <dbReference type="NCBI Taxonomy" id="2983763"/>
    <lineage>
        <taxon>Bacteria</taxon>
        <taxon>Pseudomonadati</taxon>
        <taxon>Pseudomonadota</taxon>
        <taxon>Alphaproteobacteria</taxon>
        <taxon>Hyphomicrobiales</taxon>
        <taxon>Rhizobiaceae</taxon>
        <taxon>Hoeflea</taxon>
    </lineage>
</organism>
<evidence type="ECO:0000313" key="8">
    <source>
        <dbReference type="EMBL" id="MCY0150253.1"/>
    </source>
</evidence>
<protein>
    <submittedName>
        <fullName evidence="8">DMT family transporter</fullName>
    </submittedName>
</protein>
<evidence type="ECO:0000256" key="5">
    <source>
        <dbReference type="ARBA" id="ARBA00023136"/>
    </source>
</evidence>
<feature type="transmembrane region" description="Helical" evidence="6">
    <location>
        <begin position="209"/>
        <end position="229"/>
    </location>
</feature>
<dbReference type="InterPro" id="IPR000620">
    <property type="entry name" value="EamA_dom"/>
</dbReference>
<feature type="transmembrane region" description="Helical" evidence="6">
    <location>
        <begin position="121"/>
        <end position="143"/>
    </location>
</feature>